<evidence type="ECO:0000256" key="9">
    <source>
        <dbReference type="SAM" id="Phobius"/>
    </source>
</evidence>
<dbReference type="CDD" id="cd00063">
    <property type="entry name" value="FN3"/>
    <property type="match status" value="2"/>
</dbReference>
<dbReference type="InterPro" id="IPR036116">
    <property type="entry name" value="FN3_sf"/>
</dbReference>
<dbReference type="EMBL" id="JAHRIP010075832">
    <property type="protein sequence ID" value="MEQ2310566.1"/>
    <property type="molecule type" value="Genomic_DNA"/>
</dbReference>
<dbReference type="PROSITE" id="PS50853">
    <property type="entry name" value="FN3"/>
    <property type="match status" value="2"/>
</dbReference>
<evidence type="ECO:0000256" key="2">
    <source>
        <dbReference type="ARBA" id="ARBA00022692"/>
    </source>
</evidence>
<evidence type="ECO:0000256" key="6">
    <source>
        <dbReference type="ARBA" id="ARBA00023170"/>
    </source>
</evidence>
<feature type="chain" id="PRO_5046553576" description="Fibronectin type-III domain-containing protein" evidence="10">
    <location>
        <begin position="22"/>
        <end position="546"/>
    </location>
</feature>
<reference evidence="12 13" key="1">
    <citation type="submission" date="2021-06" db="EMBL/GenBank/DDBJ databases">
        <authorList>
            <person name="Palmer J.M."/>
        </authorList>
    </citation>
    <scope>NUCLEOTIDE SEQUENCE [LARGE SCALE GENOMIC DNA]</scope>
    <source>
        <strain evidence="12 13">AS_MEX2019</strain>
        <tissue evidence="12">Muscle</tissue>
    </source>
</reference>
<feature type="domain" description="Fibronectin type-III" evidence="11">
    <location>
        <begin position="24"/>
        <end position="125"/>
    </location>
</feature>
<gene>
    <name evidence="12" type="ORF">AMECASPLE_010337</name>
</gene>
<dbReference type="Gene3D" id="2.60.40.10">
    <property type="entry name" value="Immunoglobulins"/>
    <property type="match status" value="2"/>
</dbReference>
<evidence type="ECO:0000256" key="8">
    <source>
        <dbReference type="SAM" id="MobiDB-lite"/>
    </source>
</evidence>
<evidence type="ECO:0000259" key="11">
    <source>
        <dbReference type="PROSITE" id="PS50853"/>
    </source>
</evidence>
<keyword evidence="7" id="KW-0325">Glycoprotein</keyword>
<dbReference type="InterPro" id="IPR015152">
    <property type="entry name" value="Growth/epo_recpt_lig-bind"/>
</dbReference>
<feature type="transmembrane region" description="Helical" evidence="9">
    <location>
        <begin position="231"/>
        <end position="252"/>
    </location>
</feature>
<evidence type="ECO:0000256" key="5">
    <source>
        <dbReference type="ARBA" id="ARBA00023136"/>
    </source>
</evidence>
<keyword evidence="3 10" id="KW-0732">Signal</keyword>
<evidence type="ECO:0000313" key="12">
    <source>
        <dbReference type="EMBL" id="MEQ2310566.1"/>
    </source>
</evidence>
<dbReference type="InterPro" id="IPR003961">
    <property type="entry name" value="FN3_dom"/>
</dbReference>
<feature type="compositionally biased region" description="Polar residues" evidence="8">
    <location>
        <begin position="374"/>
        <end position="384"/>
    </location>
</feature>
<evidence type="ECO:0000256" key="1">
    <source>
        <dbReference type="ARBA" id="ARBA00004479"/>
    </source>
</evidence>
<keyword evidence="13" id="KW-1185">Reference proteome</keyword>
<feature type="region of interest" description="Disordered" evidence="8">
    <location>
        <begin position="347"/>
        <end position="384"/>
    </location>
</feature>
<proteinExistence type="predicted"/>
<organism evidence="12 13">
    <name type="scientific">Ameca splendens</name>
    <dbReference type="NCBI Taxonomy" id="208324"/>
    <lineage>
        <taxon>Eukaryota</taxon>
        <taxon>Metazoa</taxon>
        <taxon>Chordata</taxon>
        <taxon>Craniata</taxon>
        <taxon>Vertebrata</taxon>
        <taxon>Euteleostomi</taxon>
        <taxon>Actinopterygii</taxon>
        <taxon>Neopterygii</taxon>
        <taxon>Teleostei</taxon>
        <taxon>Neoteleostei</taxon>
        <taxon>Acanthomorphata</taxon>
        <taxon>Ovalentaria</taxon>
        <taxon>Atherinomorphae</taxon>
        <taxon>Cyprinodontiformes</taxon>
        <taxon>Goodeidae</taxon>
        <taxon>Ameca</taxon>
    </lineage>
</organism>
<dbReference type="SMART" id="SM00060">
    <property type="entry name" value="FN3"/>
    <property type="match status" value="2"/>
</dbReference>
<keyword evidence="6" id="KW-0675">Receptor</keyword>
<dbReference type="Pfam" id="PF09067">
    <property type="entry name" value="EpoR_lig-bind"/>
    <property type="match status" value="1"/>
</dbReference>
<comment type="caution">
    <text evidence="12">The sequence shown here is derived from an EMBL/GenBank/DDBJ whole genome shotgun (WGS) entry which is preliminary data.</text>
</comment>
<protein>
    <recommendedName>
        <fullName evidence="11">Fibronectin type-III domain-containing protein</fullName>
    </recommendedName>
</protein>
<dbReference type="PANTHER" id="PTHR23037:SF46">
    <property type="entry name" value="INTERLEUKIN 5 RECEPTOR SUBUNIT ALPHA"/>
    <property type="match status" value="1"/>
</dbReference>
<comment type="subcellular location">
    <subcellularLocation>
        <location evidence="1">Membrane</location>
        <topology evidence="1">Single-pass type I membrane protein</topology>
    </subcellularLocation>
</comment>
<dbReference type="PANTHER" id="PTHR23037">
    <property type="entry name" value="CYTOKINE RECEPTOR"/>
    <property type="match status" value="1"/>
</dbReference>
<feature type="domain" description="Fibronectin type-III" evidence="11">
    <location>
        <begin position="126"/>
        <end position="224"/>
    </location>
</feature>
<dbReference type="Proteomes" id="UP001469553">
    <property type="component" value="Unassembled WGS sequence"/>
</dbReference>
<name>A0ABV0ZX40_9TELE</name>
<sequence>MRTHLSLAMLCVLSAAGVCSSTSAPGRPSLLGCRSPEKETFSCWWEPGSDGGLPTEYRLFYMRENLRGVHECPDYVSAGKNSCFFDKEHTSIWAEYNLRVVATNALGNASSDFLINDVMKYVKPYPPVNVTVLANSSTPSAYLQIQWKSPPNVDVKSGWVTANYELRIKQNGKEWKNVETGAQNVLNLYSVDPGASYMIQVRCKLDHGNWSEWSNTTFVKIPKHHQIENRFWILVFAFALITLLATICILVLKRKLLLSLKQWFLPPVPGPMIRGVDVQLFKSGRPEDVVNALIGNQNFPPMMPWTDQVEEYLLVSDSDAWQLTDPCKCHKKKENLTIELHLESKIQHRKSTPGQNAWEKAEESKDETGDLESSDVSQSESNLSNMEPMKLLIEEQGCPSTEKAALTNVIQPLTNTTYVEFQQRENFWDISPTQAEYSRVKEVNSETILILNNENILPGSDVQEQEVNGEVNTPDDYSRVKEVNSDLVLLQKHDSNDSYCKKKEDHYTVSISQRPTTPHEGDHSKGLCSEMVESGYVDSVPGFSVK</sequence>
<evidence type="ECO:0000256" key="10">
    <source>
        <dbReference type="SAM" id="SignalP"/>
    </source>
</evidence>
<evidence type="ECO:0000256" key="3">
    <source>
        <dbReference type="ARBA" id="ARBA00022729"/>
    </source>
</evidence>
<evidence type="ECO:0000256" key="4">
    <source>
        <dbReference type="ARBA" id="ARBA00022989"/>
    </source>
</evidence>
<keyword evidence="4 9" id="KW-1133">Transmembrane helix</keyword>
<evidence type="ECO:0000313" key="13">
    <source>
        <dbReference type="Proteomes" id="UP001469553"/>
    </source>
</evidence>
<dbReference type="InterPro" id="IPR013783">
    <property type="entry name" value="Ig-like_fold"/>
</dbReference>
<feature type="compositionally biased region" description="Basic and acidic residues" evidence="8">
    <location>
        <begin position="359"/>
        <end position="368"/>
    </location>
</feature>
<feature type="signal peptide" evidence="10">
    <location>
        <begin position="1"/>
        <end position="21"/>
    </location>
</feature>
<accession>A0ABV0ZX40</accession>
<dbReference type="SUPFAM" id="SSF49265">
    <property type="entry name" value="Fibronectin type III"/>
    <property type="match status" value="2"/>
</dbReference>
<evidence type="ECO:0000256" key="7">
    <source>
        <dbReference type="ARBA" id="ARBA00023180"/>
    </source>
</evidence>
<keyword evidence="2 9" id="KW-0812">Transmembrane</keyword>
<keyword evidence="5 9" id="KW-0472">Membrane</keyword>